<keyword evidence="5" id="KW-0804">Transcription</keyword>
<evidence type="ECO:0000313" key="8">
    <source>
        <dbReference type="EMBL" id="MBF1415231.1"/>
    </source>
</evidence>
<dbReference type="SUPFAM" id="SSF46785">
    <property type="entry name" value="Winged helix' DNA-binding domain"/>
    <property type="match status" value="1"/>
</dbReference>
<evidence type="ECO:0000256" key="3">
    <source>
        <dbReference type="ARBA" id="ARBA00023015"/>
    </source>
</evidence>
<proteinExistence type="predicted"/>
<accession>A0A930N4Z1</accession>
<dbReference type="Proteomes" id="UP000757461">
    <property type="component" value="Unassembled WGS sequence"/>
</dbReference>
<evidence type="ECO:0000256" key="1">
    <source>
        <dbReference type="ARBA" id="ARBA00004496"/>
    </source>
</evidence>
<dbReference type="PANTHER" id="PTHR33164:SF5">
    <property type="entry name" value="ORGANIC HYDROPEROXIDE RESISTANCE TRANSCRIPTIONAL REGULATOR"/>
    <property type="match status" value="1"/>
</dbReference>
<sequence length="163" mass="19080">MVYDQLKLQNQLCFRLYTASRLVTQTYFPILENIGITYPQYLVLMALWEEDGMKVMELAHKLFLDSNTVTPLVQRMDKLGLVKREKGKVDGRETYVHLTEKGKELQEKAKDVPSCMLERILTDAMQMDDIKILSTQLDNLIDNLSEQREQVKQAAKEERKVRR</sequence>
<dbReference type="InterPro" id="IPR000835">
    <property type="entry name" value="HTH_MarR-typ"/>
</dbReference>
<feature type="coiled-coil region" evidence="6">
    <location>
        <begin position="130"/>
        <end position="161"/>
    </location>
</feature>
<organism evidence="8 9">
    <name type="scientific">Prevotella histicola</name>
    <dbReference type="NCBI Taxonomy" id="470565"/>
    <lineage>
        <taxon>Bacteria</taxon>
        <taxon>Pseudomonadati</taxon>
        <taxon>Bacteroidota</taxon>
        <taxon>Bacteroidia</taxon>
        <taxon>Bacteroidales</taxon>
        <taxon>Prevotellaceae</taxon>
        <taxon>Prevotella</taxon>
    </lineage>
</organism>
<dbReference type="AlphaFoldDB" id="A0A930N4Z1"/>
<dbReference type="EMBL" id="JABZSQ010000109">
    <property type="protein sequence ID" value="MBF1415231.1"/>
    <property type="molecule type" value="Genomic_DNA"/>
</dbReference>
<reference evidence="8" key="1">
    <citation type="submission" date="2020-04" db="EMBL/GenBank/DDBJ databases">
        <title>Deep metagenomics examines the oral microbiome during advanced dental caries in children, revealing novel taxa and co-occurrences with host molecules.</title>
        <authorList>
            <person name="Baker J.L."/>
            <person name="Morton J.T."/>
            <person name="Dinis M."/>
            <person name="Alvarez R."/>
            <person name="Tran N.C."/>
            <person name="Knight R."/>
            <person name="Edlund A."/>
        </authorList>
    </citation>
    <scope>NUCLEOTIDE SEQUENCE</scope>
    <source>
        <strain evidence="8">JCVI_25_bin.9</strain>
    </source>
</reference>
<dbReference type="InterPro" id="IPR039422">
    <property type="entry name" value="MarR/SlyA-like"/>
</dbReference>
<dbReference type="PRINTS" id="PR00598">
    <property type="entry name" value="HTHMARR"/>
</dbReference>
<dbReference type="GO" id="GO:0006950">
    <property type="term" value="P:response to stress"/>
    <property type="evidence" value="ECO:0007669"/>
    <property type="project" value="TreeGrafter"/>
</dbReference>
<keyword evidence="4" id="KW-0238">DNA-binding</keyword>
<dbReference type="PANTHER" id="PTHR33164">
    <property type="entry name" value="TRANSCRIPTIONAL REGULATOR, MARR FAMILY"/>
    <property type="match status" value="1"/>
</dbReference>
<evidence type="ECO:0000259" key="7">
    <source>
        <dbReference type="PROSITE" id="PS50995"/>
    </source>
</evidence>
<dbReference type="Pfam" id="PF22381">
    <property type="entry name" value="Staph_reg_Sar_Rot"/>
    <property type="match status" value="1"/>
</dbReference>
<keyword evidence="3" id="KW-0805">Transcription regulation</keyword>
<dbReference type="Gene3D" id="1.10.10.10">
    <property type="entry name" value="Winged helix-like DNA-binding domain superfamily/Winged helix DNA-binding domain"/>
    <property type="match status" value="1"/>
</dbReference>
<evidence type="ECO:0000256" key="5">
    <source>
        <dbReference type="ARBA" id="ARBA00023163"/>
    </source>
</evidence>
<comment type="subcellular location">
    <subcellularLocation>
        <location evidence="1">Cytoplasm</location>
    </subcellularLocation>
</comment>
<dbReference type="GO" id="GO:0003700">
    <property type="term" value="F:DNA-binding transcription factor activity"/>
    <property type="evidence" value="ECO:0007669"/>
    <property type="project" value="InterPro"/>
</dbReference>
<keyword evidence="2" id="KW-0963">Cytoplasm</keyword>
<dbReference type="SMART" id="SM00347">
    <property type="entry name" value="HTH_MARR"/>
    <property type="match status" value="1"/>
</dbReference>
<dbReference type="PROSITE" id="PS50995">
    <property type="entry name" value="HTH_MARR_2"/>
    <property type="match status" value="1"/>
</dbReference>
<evidence type="ECO:0000256" key="4">
    <source>
        <dbReference type="ARBA" id="ARBA00023125"/>
    </source>
</evidence>
<name>A0A930N4Z1_9BACT</name>
<dbReference type="InterPro" id="IPR055166">
    <property type="entry name" value="Transc_reg_Sar_Rot_HTH"/>
</dbReference>
<dbReference type="InterPro" id="IPR036388">
    <property type="entry name" value="WH-like_DNA-bd_sf"/>
</dbReference>
<dbReference type="FunFam" id="1.10.10.10:FF:000163">
    <property type="entry name" value="MarR family transcriptional regulator"/>
    <property type="match status" value="1"/>
</dbReference>
<dbReference type="GO" id="GO:0005737">
    <property type="term" value="C:cytoplasm"/>
    <property type="evidence" value="ECO:0007669"/>
    <property type="project" value="UniProtKB-SubCell"/>
</dbReference>
<keyword evidence="6" id="KW-0175">Coiled coil</keyword>
<evidence type="ECO:0000313" key="9">
    <source>
        <dbReference type="Proteomes" id="UP000757461"/>
    </source>
</evidence>
<protein>
    <submittedName>
        <fullName evidence="8">MarR family transcriptional regulator</fullName>
    </submittedName>
</protein>
<evidence type="ECO:0000256" key="2">
    <source>
        <dbReference type="ARBA" id="ARBA00022490"/>
    </source>
</evidence>
<feature type="domain" description="HTH marR-type" evidence="7">
    <location>
        <begin position="9"/>
        <end position="142"/>
    </location>
</feature>
<dbReference type="InterPro" id="IPR036390">
    <property type="entry name" value="WH_DNA-bd_sf"/>
</dbReference>
<dbReference type="GO" id="GO:0003677">
    <property type="term" value="F:DNA binding"/>
    <property type="evidence" value="ECO:0007669"/>
    <property type="project" value="UniProtKB-KW"/>
</dbReference>
<comment type="caution">
    <text evidence="8">The sequence shown here is derived from an EMBL/GenBank/DDBJ whole genome shotgun (WGS) entry which is preliminary data.</text>
</comment>
<evidence type="ECO:0000256" key="6">
    <source>
        <dbReference type="SAM" id="Coils"/>
    </source>
</evidence>
<gene>
    <name evidence="8" type="ORF">HXN33_06585</name>
</gene>